<proteinExistence type="predicted"/>
<comment type="caution">
    <text evidence="1">The sequence shown here is derived from an EMBL/GenBank/DDBJ whole genome shotgun (WGS) entry which is preliminary data.</text>
</comment>
<name>A0ABN9DD20_9NEOB</name>
<accession>A0ABN9DD20</accession>
<keyword evidence="2" id="KW-1185">Reference proteome</keyword>
<dbReference type="EMBL" id="CATNWA010014323">
    <property type="protein sequence ID" value="CAI9570479.1"/>
    <property type="molecule type" value="Genomic_DNA"/>
</dbReference>
<reference evidence="1" key="1">
    <citation type="submission" date="2023-05" db="EMBL/GenBank/DDBJ databases">
        <authorList>
            <person name="Stuckert A."/>
        </authorList>
    </citation>
    <scope>NUCLEOTIDE SEQUENCE</scope>
</reference>
<organism evidence="1 2">
    <name type="scientific">Staurois parvus</name>
    <dbReference type="NCBI Taxonomy" id="386267"/>
    <lineage>
        <taxon>Eukaryota</taxon>
        <taxon>Metazoa</taxon>
        <taxon>Chordata</taxon>
        <taxon>Craniata</taxon>
        <taxon>Vertebrata</taxon>
        <taxon>Euteleostomi</taxon>
        <taxon>Amphibia</taxon>
        <taxon>Batrachia</taxon>
        <taxon>Anura</taxon>
        <taxon>Neobatrachia</taxon>
        <taxon>Ranoidea</taxon>
        <taxon>Ranidae</taxon>
        <taxon>Staurois</taxon>
    </lineage>
</organism>
<dbReference type="Proteomes" id="UP001162483">
    <property type="component" value="Unassembled WGS sequence"/>
</dbReference>
<protein>
    <submittedName>
        <fullName evidence="1">Uncharacterized protein</fullName>
    </submittedName>
</protein>
<evidence type="ECO:0000313" key="1">
    <source>
        <dbReference type="EMBL" id="CAI9570479.1"/>
    </source>
</evidence>
<evidence type="ECO:0000313" key="2">
    <source>
        <dbReference type="Proteomes" id="UP001162483"/>
    </source>
</evidence>
<gene>
    <name evidence="1" type="ORF">SPARVUS_LOCUS7102225</name>
</gene>
<sequence length="84" mass="9166">MVRGLHLRLSSGLPWSGTAGVRPKVAQVACRSAGCTQKQSWCTEIGLQTGGACAWYASTAGVSVQVKVKYQPRSYTEEREREYS</sequence>